<evidence type="ECO:0000256" key="1">
    <source>
        <dbReference type="SAM" id="Phobius"/>
    </source>
</evidence>
<accession>A0ABM7S4F9</accession>
<evidence type="ECO:0008006" key="4">
    <source>
        <dbReference type="Google" id="ProtNLM"/>
    </source>
</evidence>
<protein>
    <recommendedName>
        <fullName evidence="4">PH domain-containing protein</fullName>
    </recommendedName>
</protein>
<dbReference type="Proteomes" id="UP000825258">
    <property type="component" value="Chromosome"/>
</dbReference>
<keyword evidence="1" id="KW-1133">Transmembrane helix</keyword>
<evidence type="ECO:0000313" key="3">
    <source>
        <dbReference type="Proteomes" id="UP000825258"/>
    </source>
</evidence>
<organism evidence="2 3">
    <name type="scientific">Flavobacterium okayamense</name>
    <dbReference type="NCBI Taxonomy" id="2830782"/>
    <lineage>
        <taxon>Bacteria</taxon>
        <taxon>Pseudomonadati</taxon>
        <taxon>Bacteroidota</taxon>
        <taxon>Flavobacteriia</taxon>
        <taxon>Flavobacteriales</taxon>
        <taxon>Flavobacteriaceae</taxon>
        <taxon>Flavobacterium</taxon>
    </lineage>
</organism>
<keyword evidence="1" id="KW-0812">Transmembrane</keyword>
<sequence length="159" mass="18148">MNIINYQKPISLVKRFFGFSFAFLGIVMLVLTGSLMALIFVVIGLGLNVAEGSEIDLSSKTYRTIHSLFGIKIGKWNPIPDFEYVSVFKTKESQTVRVVTAETTQSYDIIHVNLFYNKNKHITFYKTDTKKDAFEVANHFKLALGVDILDATEREKKWL</sequence>
<evidence type="ECO:0000313" key="2">
    <source>
        <dbReference type="EMBL" id="BCY27989.1"/>
    </source>
</evidence>
<proteinExistence type="predicted"/>
<gene>
    <name evidence="2" type="ORF">KK2020170_08570</name>
</gene>
<reference evidence="2 3" key="1">
    <citation type="submission" date="2021-06" db="EMBL/GenBank/DDBJ databases">
        <title>Whole genome sequences of Flavobacterium sp. KK2020170 and assembly.</title>
        <authorList>
            <person name="Kitahara K."/>
            <person name="Miyoshi S."/>
            <person name="Uesaka K."/>
        </authorList>
    </citation>
    <scope>NUCLEOTIDE SEQUENCE [LARGE SCALE GENOMIC DNA]</scope>
    <source>
        <strain evidence="2 3">KK2020170</strain>
    </source>
</reference>
<keyword evidence="3" id="KW-1185">Reference proteome</keyword>
<dbReference type="RefSeq" id="WP_221259588.1">
    <property type="nucleotide sequence ID" value="NZ_AP024749.1"/>
</dbReference>
<dbReference type="EMBL" id="AP024749">
    <property type="protein sequence ID" value="BCY27989.1"/>
    <property type="molecule type" value="Genomic_DNA"/>
</dbReference>
<name>A0ABM7S4F9_9FLAO</name>
<keyword evidence="1" id="KW-0472">Membrane</keyword>
<feature type="transmembrane region" description="Helical" evidence="1">
    <location>
        <begin position="21"/>
        <end position="47"/>
    </location>
</feature>